<dbReference type="InterPro" id="IPR035919">
    <property type="entry name" value="EAL_sf"/>
</dbReference>
<accession>A0A558DF09</accession>
<dbReference type="EMBL" id="VMRY01000003">
    <property type="protein sequence ID" value="TVT59627.1"/>
    <property type="molecule type" value="Genomic_DNA"/>
</dbReference>
<evidence type="ECO:0000259" key="3">
    <source>
        <dbReference type="PROSITE" id="PS50883"/>
    </source>
</evidence>
<gene>
    <name evidence="5" type="ORF">FHK82_01215</name>
</gene>
<dbReference type="SMART" id="SM00267">
    <property type="entry name" value="GGDEF"/>
    <property type="match status" value="1"/>
</dbReference>
<evidence type="ECO:0000313" key="5">
    <source>
        <dbReference type="EMBL" id="TVT59627.1"/>
    </source>
</evidence>
<dbReference type="CDD" id="cd01948">
    <property type="entry name" value="EAL"/>
    <property type="match status" value="1"/>
</dbReference>
<dbReference type="Pfam" id="PF00563">
    <property type="entry name" value="EAL"/>
    <property type="match status" value="1"/>
</dbReference>
<dbReference type="Gene3D" id="3.20.20.450">
    <property type="entry name" value="EAL domain"/>
    <property type="match status" value="1"/>
</dbReference>
<dbReference type="PANTHER" id="PTHR33121:SF70">
    <property type="entry name" value="SIGNALING PROTEIN YKOW"/>
    <property type="match status" value="1"/>
</dbReference>
<evidence type="ECO:0000256" key="2">
    <source>
        <dbReference type="ARBA" id="ARBA00022636"/>
    </source>
</evidence>
<organism evidence="5 6">
    <name type="scientific">Sedimenticola thiotaurini</name>
    <dbReference type="NCBI Taxonomy" id="1543721"/>
    <lineage>
        <taxon>Bacteria</taxon>
        <taxon>Pseudomonadati</taxon>
        <taxon>Pseudomonadota</taxon>
        <taxon>Gammaproteobacteria</taxon>
        <taxon>Chromatiales</taxon>
        <taxon>Sedimenticolaceae</taxon>
        <taxon>Sedimenticola</taxon>
    </lineage>
</organism>
<dbReference type="SMART" id="SM00052">
    <property type="entry name" value="EAL"/>
    <property type="match status" value="1"/>
</dbReference>
<dbReference type="Gene3D" id="3.30.70.270">
    <property type="match status" value="1"/>
</dbReference>
<dbReference type="InterPro" id="IPR043128">
    <property type="entry name" value="Rev_trsase/Diguanyl_cyclase"/>
</dbReference>
<dbReference type="PROSITE" id="PS50887">
    <property type="entry name" value="GGDEF"/>
    <property type="match status" value="1"/>
</dbReference>
<dbReference type="AlphaFoldDB" id="A0A558DF09"/>
<feature type="domain" description="EAL" evidence="3">
    <location>
        <begin position="165"/>
        <end position="418"/>
    </location>
</feature>
<comment type="caution">
    <text evidence="5">The sequence shown here is derived from an EMBL/GenBank/DDBJ whole genome shotgun (WGS) entry which is preliminary data.</text>
</comment>
<dbReference type="PANTHER" id="PTHR33121">
    <property type="entry name" value="CYCLIC DI-GMP PHOSPHODIESTERASE PDEF"/>
    <property type="match status" value="1"/>
</dbReference>
<dbReference type="InterPro" id="IPR001633">
    <property type="entry name" value="EAL_dom"/>
</dbReference>
<dbReference type="InterPro" id="IPR000160">
    <property type="entry name" value="GGDEF_dom"/>
</dbReference>
<feature type="domain" description="GGDEF" evidence="4">
    <location>
        <begin position="24"/>
        <end position="156"/>
    </location>
</feature>
<dbReference type="SUPFAM" id="SSF55073">
    <property type="entry name" value="Nucleotide cyclase"/>
    <property type="match status" value="1"/>
</dbReference>
<evidence type="ECO:0000313" key="6">
    <source>
        <dbReference type="Proteomes" id="UP000317355"/>
    </source>
</evidence>
<proteinExistence type="predicted"/>
<dbReference type="InterPro" id="IPR029787">
    <property type="entry name" value="Nucleotide_cyclase"/>
</dbReference>
<dbReference type="PROSITE" id="PS50883">
    <property type="entry name" value="EAL"/>
    <property type="match status" value="1"/>
</dbReference>
<keyword evidence="2" id="KW-0973">c-di-GMP</keyword>
<reference evidence="5 6" key="1">
    <citation type="submission" date="2019-07" db="EMBL/GenBank/DDBJ databases">
        <title>The pathways for chlorine oxyanion respiration interact through the shared metabolite chlorate.</title>
        <authorList>
            <person name="Barnum T.P."/>
            <person name="Cheng Y."/>
            <person name="Hill K.A."/>
            <person name="Lucas L.N."/>
            <person name="Carlson H.K."/>
            <person name="Coates J.D."/>
        </authorList>
    </citation>
    <scope>NUCLEOTIDE SEQUENCE [LARGE SCALE GENOMIC DNA]</scope>
    <source>
        <strain evidence="5">BK-3</strain>
    </source>
</reference>
<protein>
    <recommendedName>
        <fullName evidence="1">cyclic-guanylate-specific phosphodiesterase</fullName>
        <ecNumber evidence="1">3.1.4.52</ecNumber>
    </recommendedName>
</protein>
<dbReference type="GO" id="GO:0071111">
    <property type="term" value="F:cyclic-guanylate-specific phosphodiesterase activity"/>
    <property type="evidence" value="ECO:0007669"/>
    <property type="project" value="UniProtKB-EC"/>
</dbReference>
<evidence type="ECO:0000256" key="1">
    <source>
        <dbReference type="ARBA" id="ARBA00012282"/>
    </source>
</evidence>
<evidence type="ECO:0000259" key="4">
    <source>
        <dbReference type="PROSITE" id="PS50887"/>
    </source>
</evidence>
<dbReference type="SUPFAM" id="SSF141868">
    <property type="entry name" value="EAL domain-like"/>
    <property type="match status" value="1"/>
</dbReference>
<dbReference type="EC" id="3.1.4.52" evidence="1"/>
<dbReference type="InterPro" id="IPR050706">
    <property type="entry name" value="Cyclic-di-GMP_PDE-like"/>
</dbReference>
<sequence>MINQIQAPIELLNNLATLLADSGNKGALILIRLHGMSRMASIFGTRITEEIILGLIEKIEQGIRPTDTLMRLGRYEFAIFIANVLNRGHATLAANKVAGLLSQPIVIQGKERNLPFSIGLSVSPLHTTDPEQLCKYADLALIAAKITQSPYQVFDPEDLAGTVTNWDIEGDLEKAIANNQFTLNYQPKISAATSQIIGAEALIRWNHPTHGRIPPDQFIPIAERNGLMPKITWWVLNTALRERKQWGRATQNLSIAINISALDLTDKSFFKSVTSAIGLWNTPPELLTLEITEGSLMKDIAFSANILRKIQAHGIKVSIDDFGTGYSSLAYFKQLPANELKIDRSFILNILNDELDQHIVSTIIQMAKKMRLDIVAEGVETARMLDTLTELGCDIMQGYHIARPMPQQEFVAWIASNEQDDNRPGE</sequence>
<dbReference type="FunFam" id="3.20.20.450:FF:000001">
    <property type="entry name" value="Cyclic di-GMP phosphodiesterase yahA"/>
    <property type="match status" value="1"/>
</dbReference>
<dbReference type="Pfam" id="PF00990">
    <property type="entry name" value="GGDEF"/>
    <property type="match status" value="1"/>
</dbReference>
<dbReference type="Proteomes" id="UP000317355">
    <property type="component" value="Unassembled WGS sequence"/>
</dbReference>
<name>A0A558DF09_9GAMM</name>